<name>A0ABW2RMV4_9BACL</name>
<keyword evidence="3" id="KW-1185">Reference proteome</keyword>
<dbReference type="Gene3D" id="3.20.20.140">
    <property type="entry name" value="Metal-dependent hydrolases"/>
    <property type="match status" value="1"/>
</dbReference>
<dbReference type="CDD" id="cd07438">
    <property type="entry name" value="PHP_HisPPase_AMP"/>
    <property type="match status" value="1"/>
</dbReference>
<dbReference type="SUPFAM" id="SSF89550">
    <property type="entry name" value="PHP domain-like"/>
    <property type="match status" value="1"/>
</dbReference>
<comment type="caution">
    <text evidence="2">The sequence shown here is derived from an EMBL/GenBank/DDBJ whole genome shotgun (WGS) entry which is preliminary data.</text>
</comment>
<dbReference type="PANTHER" id="PTHR42924:SF3">
    <property type="entry name" value="POLYMERASE_HISTIDINOL PHOSPHATASE N-TERMINAL DOMAIN-CONTAINING PROTEIN"/>
    <property type="match status" value="1"/>
</dbReference>
<reference evidence="3" key="1">
    <citation type="journal article" date="2019" name="Int. J. Syst. Evol. Microbiol.">
        <title>The Global Catalogue of Microorganisms (GCM) 10K type strain sequencing project: providing services to taxonomists for standard genome sequencing and annotation.</title>
        <authorList>
            <consortium name="The Broad Institute Genomics Platform"/>
            <consortium name="The Broad Institute Genome Sequencing Center for Infectious Disease"/>
            <person name="Wu L."/>
            <person name="Ma J."/>
        </authorList>
    </citation>
    <scope>NUCLEOTIDE SEQUENCE [LARGE SCALE GENOMIC DNA]</scope>
    <source>
        <strain evidence="3">CGMCC 1.12942</strain>
    </source>
</reference>
<evidence type="ECO:0000259" key="1">
    <source>
        <dbReference type="SMART" id="SM00481"/>
    </source>
</evidence>
<dbReference type="InterPro" id="IPR004013">
    <property type="entry name" value="PHP_dom"/>
</dbReference>
<evidence type="ECO:0000313" key="2">
    <source>
        <dbReference type="EMBL" id="MFC7442268.1"/>
    </source>
</evidence>
<organism evidence="2 3">
    <name type="scientific">Laceyella putida</name>
    <dbReference type="NCBI Taxonomy" id="110101"/>
    <lineage>
        <taxon>Bacteria</taxon>
        <taxon>Bacillati</taxon>
        <taxon>Bacillota</taxon>
        <taxon>Bacilli</taxon>
        <taxon>Bacillales</taxon>
        <taxon>Thermoactinomycetaceae</taxon>
        <taxon>Laceyella</taxon>
    </lineage>
</organism>
<feature type="domain" description="Polymerase/histidinol phosphatase N-terminal" evidence="1">
    <location>
        <begin position="4"/>
        <end position="69"/>
    </location>
</feature>
<evidence type="ECO:0000313" key="3">
    <source>
        <dbReference type="Proteomes" id="UP001596500"/>
    </source>
</evidence>
<accession>A0ABW2RMV4</accession>
<dbReference type="Gene3D" id="1.10.150.650">
    <property type="match status" value="1"/>
</dbReference>
<gene>
    <name evidence="2" type="ORF">ACFQNG_14350</name>
</gene>
<dbReference type="RefSeq" id="WP_379866042.1">
    <property type="nucleotide sequence ID" value="NZ_JBHTBW010000047.1"/>
</dbReference>
<proteinExistence type="predicted"/>
<dbReference type="Pfam" id="PF02811">
    <property type="entry name" value="PHP"/>
    <property type="match status" value="1"/>
</dbReference>
<dbReference type="InterPro" id="IPR003141">
    <property type="entry name" value="Pol/His_phosphatase_N"/>
</dbReference>
<dbReference type="EMBL" id="JBHTBW010000047">
    <property type="protein sequence ID" value="MFC7442268.1"/>
    <property type="molecule type" value="Genomic_DNA"/>
</dbReference>
<protein>
    <submittedName>
        <fullName evidence="2">PHP domain-containing protein</fullName>
    </submittedName>
</protein>
<dbReference type="InterPro" id="IPR016195">
    <property type="entry name" value="Pol/histidinol_Pase-like"/>
</dbReference>
<dbReference type="Proteomes" id="UP001596500">
    <property type="component" value="Unassembled WGS sequence"/>
</dbReference>
<dbReference type="PANTHER" id="PTHR42924">
    <property type="entry name" value="EXONUCLEASE"/>
    <property type="match status" value="1"/>
</dbReference>
<dbReference type="InterPro" id="IPR052018">
    <property type="entry name" value="PHP_domain"/>
</dbReference>
<sequence>MGRVDLHVHTTGSDGLLSPTEVVRLAKQAGLSGLAITDHDSVSGVEEALTAGREWGVHVVPGVELSTLWQGREIHMLGLNVDFRDRALQEKLKRQRDVRQQRNRMMIEKLNELGIQMTLEDVMAKKKGEGPADNVGRPHIAEVLIEKGVVRSMNEAFDRYLGKEGKAYVTPMRISPMEAIQLIHQSKGKAVIAHPGLYGQDDLIPFLVDNGLDGIEVNHPDHTDEAKQRYSKMAEEFGLLMTAGSDFHGERHGSMYHAPLGTCTVDEQILAKL</sequence>
<dbReference type="SMART" id="SM00481">
    <property type="entry name" value="POLIIIAc"/>
    <property type="match status" value="1"/>
</dbReference>